<organism evidence="8 9">
    <name type="scientific">Lachancea mirantina</name>
    <dbReference type="NCBI Taxonomy" id="1230905"/>
    <lineage>
        <taxon>Eukaryota</taxon>
        <taxon>Fungi</taxon>
        <taxon>Dikarya</taxon>
        <taxon>Ascomycota</taxon>
        <taxon>Saccharomycotina</taxon>
        <taxon>Saccharomycetes</taxon>
        <taxon>Saccharomycetales</taxon>
        <taxon>Saccharomycetaceae</taxon>
        <taxon>Lachancea</taxon>
    </lineage>
</organism>
<dbReference type="STRING" id="1230905.A0A1G4JDD7"/>
<evidence type="ECO:0000256" key="2">
    <source>
        <dbReference type="ARBA" id="ARBA00022553"/>
    </source>
</evidence>
<dbReference type="EMBL" id="LT598463">
    <property type="protein sequence ID" value="SCU87928.1"/>
    <property type="molecule type" value="Genomic_DNA"/>
</dbReference>
<dbReference type="PROSITE" id="PS50082">
    <property type="entry name" value="WD_REPEATS_2"/>
    <property type="match status" value="5"/>
</dbReference>
<evidence type="ECO:0000256" key="3">
    <source>
        <dbReference type="ARBA" id="ARBA00022574"/>
    </source>
</evidence>
<dbReference type="SUPFAM" id="SSF50978">
    <property type="entry name" value="WD40 repeat-like"/>
    <property type="match status" value="3"/>
</dbReference>
<dbReference type="InterPro" id="IPR036322">
    <property type="entry name" value="WD40_repeat_dom_sf"/>
</dbReference>
<evidence type="ECO:0000256" key="4">
    <source>
        <dbReference type="ARBA" id="ARBA00022737"/>
    </source>
</evidence>
<dbReference type="CDD" id="cd00200">
    <property type="entry name" value="WD40"/>
    <property type="match status" value="1"/>
</dbReference>
<feature type="repeat" description="WD" evidence="5">
    <location>
        <begin position="332"/>
        <end position="373"/>
    </location>
</feature>
<feature type="repeat" description="WD" evidence="5">
    <location>
        <begin position="460"/>
        <end position="493"/>
    </location>
</feature>
<protein>
    <submittedName>
        <fullName evidence="8">LAMI_0D08064g1_1</fullName>
    </submittedName>
</protein>
<dbReference type="Gene3D" id="2.130.10.10">
    <property type="entry name" value="YVTN repeat-like/Quinoprotein amine dehydrogenase"/>
    <property type="match status" value="3"/>
</dbReference>
<feature type="repeat" description="WD" evidence="5">
    <location>
        <begin position="142"/>
        <end position="183"/>
    </location>
</feature>
<dbReference type="InterPro" id="IPR015943">
    <property type="entry name" value="WD40/YVTN_repeat-like_dom_sf"/>
</dbReference>
<accession>A0A1G4JDD7</accession>
<feature type="region of interest" description="Disordered" evidence="6">
    <location>
        <begin position="850"/>
        <end position="908"/>
    </location>
</feature>
<dbReference type="GO" id="GO:0034388">
    <property type="term" value="C:Pwp2p-containing subcomplex of 90S preribosome"/>
    <property type="evidence" value="ECO:0007669"/>
    <property type="project" value="TreeGrafter"/>
</dbReference>
<evidence type="ECO:0000313" key="9">
    <source>
        <dbReference type="Proteomes" id="UP000191024"/>
    </source>
</evidence>
<dbReference type="FunFam" id="2.130.10.10:FF:000602">
    <property type="entry name" value="Periodic tryptophan protein 2"/>
    <property type="match status" value="1"/>
</dbReference>
<dbReference type="Proteomes" id="UP000191024">
    <property type="component" value="Chromosome D"/>
</dbReference>
<comment type="similarity">
    <text evidence="1">Belongs to the WD repeat PWP2 family.</text>
</comment>
<evidence type="ECO:0000256" key="1">
    <source>
        <dbReference type="ARBA" id="ARBA00010226"/>
    </source>
</evidence>
<name>A0A1G4JDD7_9SACH</name>
<feature type="repeat" description="WD" evidence="5">
    <location>
        <begin position="187"/>
        <end position="219"/>
    </location>
</feature>
<evidence type="ECO:0000256" key="5">
    <source>
        <dbReference type="PROSITE-ProRule" id="PRU00221"/>
    </source>
</evidence>
<gene>
    <name evidence="8" type="ORF">LAMI_0D08064G</name>
</gene>
<dbReference type="Pfam" id="PF04003">
    <property type="entry name" value="Utp12"/>
    <property type="match status" value="1"/>
</dbReference>
<keyword evidence="4" id="KW-0677">Repeat</keyword>
<sequence length="908" mass="101192">MRSDYRFSNLLGTVYRQGNLLFSNDGTQLLSPVGNRVSVFDLVNNKSFTFEYEHRKNVACLDLNTQGSLLLSVDQDGRAILVNFRARTVLHHFNFKDKVRTVKFSPDGRLFALACGRFIQIWKTPEVGEDRQFAPFVRYRVHAGHFDDVTSLTWSQDSRFLLSTSKDLTARLWSISSEEKDLASTTFAGHRDNVVSAYFSSNQEIIYTISKDGAVFQWEYTGRPDFEDQEPDATANLSWRITKKHYFYAAPAKVKCTAFHAASNVLTVGLSDGCFRLYEMPDFVLIQQLTMGQNAVNAVSVNQSGEWLAFGSSTLGQLVVYEWQSESYILKQQGHFDASNAIAYSHDGSRVITGSDDGKIKVWDTSSGFCLVTFQEHTSAVTAVKIVKKGQVMFSSSLDGTVRAWDLLRYRNFRTFTAAERIPFNCLAVDPTGEVVCAGSVDSFDVHVWSVQTGQLVETLSGHEGPVSCLSFSQENGLLASASWDKTVRIWSIFGRSQQVEPLEVYSDVLAISLRPDGKEVAAATLDGQISFFNVDEGKQVGSIDGKKDIISGRHLEDRFTAKNSARSKFFTTIDYSFDGFSMIAGGNNNSICLYDIANGVLLKRFVVSRNMSLNGTMQFLNSSKMTEAGSLELIDVNAENSDLEERIDNTLPGSQRGGDLSTRRVRPEIRVAALNFSPAAKAFAAASTEGILIYSIDDSLVFDPFDLDTDVTPQGVSEMLGEKDYMSAVVMAFRLNESYLIQKVYEAVPVSEINIVSQSLPVVYVSRMLKFIGDFAVDSPHLEFNLLWIKALLSSHGAHVMNRKHEFSAALRALQRFINRIAKDVVTTTKNNTYAYCFLTSTDGAIEQEDDEGQEPVGADHDFFASSEDEEMSTAESDEDQDEDKVTFDEKKKLPLELNEDSDEELI</sequence>
<dbReference type="PROSITE" id="PS50294">
    <property type="entry name" value="WD_REPEATS_REGION"/>
    <property type="match status" value="4"/>
</dbReference>
<dbReference type="AlphaFoldDB" id="A0A1G4JDD7"/>
<dbReference type="OrthoDB" id="3142434at2759"/>
<dbReference type="InterPro" id="IPR020472">
    <property type="entry name" value="WD40_PAC1"/>
</dbReference>
<feature type="repeat" description="WD" evidence="5">
    <location>
        <begin position="374"/>
        <end position="415"/>
    </location>
</feature>
<feature type="compositionally biased region" description="Basic and acidic residues" evidence="6">
    <location>
        <begin position="885"/>
        <end position="896"/>
    </location>
</feature>
<feature type="compositionally biased region" description="Acidic residues" evidence="6">
    <location>
        <begin position="868"/>
        <end position="884"/>
    </location>
</feature>
<dbReference type="SMART" id="SM00320">
    <property type="entry name" value="WD40"/>
    <property type="match status" value="12"/>
</dbReference>
<dbReference type="PRINTS" id="PR00320">
    <property type="entry name" value="GPROTEINBRPT"/>
</dbReference>
<evidence type="ECO:0000256" key="6">
    <source>
        <dbReference type="SAM" id="MobiDB-lite"/>
    </source>
</evidence>
<feature type="compositionally biased region" description="Acidic residues" evidence="6">
    <location>
        <begin position="899"/>
        <end position="908"/>
    </location>
</feature>
<dbReference type="InterPro" id="IPR027145">
    <property type="entry name" value="PWP2"/>
</dbReference>
<dbReference type="InterPro" id="IPR001680">
    <property type="entry name" value="WD40_rpt"/>
</dbReference>
<dbReference type="PANTHER" id="PTHR19858">
    <property type="entry name" value="WD40 REPEAT PROTEIN"/>
    <property type="match status" value="1"/>
</dbReference>
<dbReference type="InterPro" id="IPR019775">
    <property type="entry name" value="WD40_repeat_CS"/>
</dbReference>
<dbReference type="GO" id="GO:0000462">
    <property type="term" value="P:maturation of SSU-rRNA from tricistronic rRNA transcript (SSU-rRNA, 5.8S rRNA, LSU-rRNA)"/>
    <property type="evidence" value="ECO:0007669"/>
    <property type="project" value="TreeGrafter"/>
</dbReference>
<keyword evidence="3 5" id="KW-0853">WD repeat</keyword>
<proteinExistence type="inferred from homology"/>
<dbReference type="GO" id="GO:0000028">
    <property type="term" value="P:ribosomal small subunit assembly"/>
    <property type="evidence" value="ECO:0007669"/>
    <property type="project" value="TreeGrafter"/>
</dbReference>
<dbReference type="Pfam" id="PF00400">
    <property type="entry name" value="WD40"/>
    <property type="match status" value="6"/>
</dbReference>
<dbReference type="PANTHER" id="PTHR19858:SF0">
    <property type="entry name" value="PERIODIC TRYPTOPHAN PROTEIN 2 HOMOLOG"/>
    <property type="match status" value="1"/>
</dbReference>
<keyword evidence="2" id="KW-0597">Phosphoprotein</keyword>
<dbReference type="GO" id="GO:0032040">
    <property type="term" value="C:small-subunit processome"/>
    <property type="evidence" value="ECO:0007669"/>
    <property type="project" value="TreeGrafter"/>
</dbReference>
<dbReference type="PROSITE" id="PS00678">
    <property type="entry name" value="WD_REPEATS_1"/>
    <property type="match status" value="2"/>
</dbReference>
<keyword evidence="9" id="KW-1185">Reference proteome</keyword>
<dbReference type="InterPro" id="IPR007148">
    <property type="entry name" value="SSU_processome_Utp12"/>
</dbReference>
<evidence type="ECO:0000313" key="8">
    <source>
        <dbReference type="EMBL" id="SCU87928.1"/>
    </source>
</evidence>
<reference evidence="8 9" key="1">
    <citation type="submission" date="2016-03" db="EMBL/GenBank/DDBJ databases">
        <authorList>
            <person name="Devillers H."/>
        </authorList>
    </citation>
    <scope>NUCLEOTIDE SEQUENCE [LARGE SCALE GENOMIC DNA]</scope>
    <source>
        <strain evidence="8">CBS 11717</strain>
    </source>
</reference>
<evidence type="ECO:0000259" key="7">
    <source>
        <dbReference type="Pfam" id="PF04003"/>
    </source>
</evidence>
<feature type="domain" description="Small-subunit processome Utp12" evidence="7">
    <location>
        <begin position="737"/>
        <end position="841"/>
    </location>
</feature>